<organism evidence="3 4">
    <name type="scientific">Peribacillus cavernae</name>
    <dbReference type="NCBI Taxonomy" id="1674310"/>
    <lineage>
        <taxon>Bacteria</taxon>
        <taxon>Bacillati</taxon>
        <taxon>Bacillota</taxon>
        <taxon>Bacilli</taxon>
        <taxon>Bacillales</taxon>
        <taxon>Bacillaceae</taxon>
        <taxon>Peribacillus</taxon>
    </lineage>
</organism>
<name>A0A433HWM7_9BACI</name>
<keyword evidence="4" id="KW-1185">Reference proteome</keyword>
<keyword evidence="1" id="KW-0067">ATP-binding</keyword>
<comment type="caution">
    <text evidence="3">The sequence shown here is derived from an EMBL/GenBank/DDBJ whole genome shotgun (WGS) entry which is preliminary data.</text>
</comment>
<dbReference type="SUPFAM" id="SSF56112">
    <property type="entry name" value="Protein kinase-like (PK-like)"/>
    <property type="match status" value="1"/>
</dbReference>
<dbReference type="EMBL" id="RYZZ01000001">
    <property type="protein sequence ID" value="RUQ32594.1"/>
    <property type="molecule type" value="Genomic_DNA"/>
</dbReference>
<dbReference type="InterPro" id="IPR017441">
    <property type="entry name" value="Protein_kinase_ATP_BS"/>
</dbReference>
<dbReference type="PROSITE" id="PS00107">
    <property type="entry name" value="PROTEIN_KINASE_ATP"/>
    <property type="match status" value="1"/>
</dbReference>
<dbReference type="SMART" id="SM00220">
    <property type="entry name" value="S_TKc"/>
    <property type="match status" value="1"/>
</dbReference>
<gene>
    <name evidence="3" type="ORF">ELQ35_00405</name>
</gene>
<evidence type="ECO:0000313" key="4">
    <source>
        <dbReference type="Proteomes" id="UP000267430"/>
    </source>
</evidence>
<feature type="domain" description="Protein kinase" evidence="2">
    <location>
        <begin position="25"/>
        <end position="263"/>
    </location>
</feature>
<keyword evidence="3" id="KW-0418">Kinase</keyword>
<proteinExistence type="predicted"/>
<protein>
    <submittedName>
        <fullName evidence="3">Serine/threonine protein kinase</fullName>
    </submittedName>
</protein>
<dbReference type="PROSITE" id="PS50011">
    <property type="entry name" value="PROTEIN_KINASE_DOM"/>
    <property type="match status" value="1"/>
</dbReference>
<dbReference type="Pfam" id="PF00069">
    <property type="entry name" value="Pkinase"/>
    <property type="match status" value="1"/>
</dbReference>
<dbReference type="GO" id="GO:0005737">
    <property type="term" value="C:cytoplasm"/>
    <property type="evidence" value="ECO:0007669"/>
    <property type="project" value="TreeGrafter"/>
</dbReference>
<keyword evidence="1" id="KW-0547">Nucleotide-binding</keyword>
<dbReference type="PANTHER" id="PTHR24361:SF613">
    <property type="entry name" value="NUCLEAR RECEPTOR-BINDING PROTEIN-RELATED"/>
    <property type="match status" value="1"/>
</dbReference>
<sequence>MVIRSIAEPLVDWIFIHSFFKEERWQLKRKIGKGSFGTAYLIYDFSENRFYILKRMNYHKLRSGEARSSFTIETQLLDELQDGAFPALIDQGNWRGLPYIIMEYKAGKTFEELIFSEGKVFTEQESFLIVSRLLTKIIELHQRGIIHRDLRIPNVLTDGECLSIIDFGLARKVEKTSSEKEEENPRKPVHFSSDLYSLGHFLLFLLYSSYQATIKKERPWDEELTLLPESKRIIKKLLMSDVPFQSSSEALSEIKKHIEKQWE</sequence>
<accession>A0A433HWM7</accession>
<dbReference type="GO" id="GO:0006974">
    <property type="term" value="P:DNA damage response"/>
    <property type="evidence" value="ECO:0007669"/>
    <property type="project" value="TreeGrafter"/>
</dbReference>
<dbReference type="Proteomes" id="UP000267430">
    <property type="component" value="Unassembled WGS sequence"/>
</dbReference>
<dbReference type="Gene3D" id="1.10.510.10">
    <property type="entry name" value="Transferase(Phosphotransferase) domain 1"/>
    <property type="match status" value="1"/>
</dbReference>
<evidence type="ECO:0000313" key="3">
    <source>
        <dbReference type="EMBL" id="RUQ32594.1"/>
    </source>
</evidence>
<dbReference type="PANTHER" id="PTHR24361">
    <property type="entry name" value="MITOGEN-ACTIVATED KINASE KINASE KINASE"/>
    <property type="match status" value="1"/>
</dbReference>
<evidence type="ECO:0000259" key="2">
    <source>
        <dbReference type="PROSITE" id="PS50011"/>
    </source>
</evidence>
<dbReference type="InterPro" id="IPR053235">
    <property type="entry name" value="Ser_Thr_kinase"/>
</dbReference>
<reference evidence="3 4" key="1">
    <citation type="submission" date="2018-12" db="EMBL/GenBank/DDBJ databases">
        <title>Bacillus chawlae sp. nov., Bacillus glennii sp. nov., and Bacillus saganii sp. nov. Isolated from the Vehicle Assembly Building at Kennedy Space Center where the Viking Spacecraft were Assembled.</title>
        <authorList>
            <person name="Seuylemezian A."/>
            <person name="Vaishampayan P."/>
        </authorList>
    </citation>
    <scope>NUCLEOTIDE SEQUENCE [LARGE SCALE GENOMIC DNA]</scope>
    <source>
        <strain evidence="3 4">L5</strain>
    </source>
</reference>
<keyword evidence="3" id="KW-0808">Transferase</keyword>
<dbReference type="InterPro" id="IPR011009">
    <property type="entry name" value="Kinase-like_dom_sf"/>
</dbReference>
<dbReference type="InterPro" id="IPR000719">
    <property type="entry name" value="Prot_kinase_dom"/>
</dbReference>
<dbReference type="GO" id="GO:0005524">
    <property type="term" value="F:ATP binding"/>
    <property type="evidence" value="ECO:0007669"/>
    <property type="project" value="UniProtKB-UniRule"/>
</dbReference>
<dbReference type="OrthoDB" id="9788659at2"/>
<dbReference type="GO" id="GO:0004674">
    <property type="term" value="F:protein serine/threonine kinase activity"/>
    <property type="evidence" value="ECO:0007669"/>
    <property type="project" value="UniProtKB-KW"/>
</dbReference>
<feature type="binding site" evidence="1">
    <location>
        <position position="54"/>
    </location>
    <ligand>
        <name>ATP</name>
        <dbReference type="ChEBI" id="CHEBI:30616"/>
    </ligand>
</feature>
<keyword evidence="3" id="KW-0723">Serine/threonine-protein kinase</keyword>
<evidence type="ECO:0000256" key="1">
    <source>
        <dbReference type="PROSITE-ProRule" id="PRU10141"/>
    </source>
</evidence>
<dbReference type="AlphaFoldDB" id="A0A433HWM7"/>